<reference evidence="1 2" key="1">
    <citation type="submission" date="2019-06" db="EMBL/GenBank/DDBJ databases">
        <title>Sequencing the genomes of 1000 actinobacteria strains.</title>
        <authorList>
            <person name="Klenk H.-P."/>
        </authorList>
    </citation>
    <scope>NUCLEOTIDE SEQUENCE [LARGE SCALE GENOMIC DNA]</scope>
    <source>
        <strain evidence="1 2">DSM 41695</strain>
    </source>
</reference>
<proteinExistence type="predicted"/>
<dbReference type="OrthoDB" id="7056088at2"/>
<accession>A0A561T9Z2</accession>
<evidence type="ECO:0000313" key="2">
    <source>
        <dbReference type="Proteomes" id="UP000316603"/>
    </source>
</evidence>
<dbReference type="AlphaFoldDB" id="A0A561T9Z2"/>
<comment type="caution">
    <text evidence="1">The sequence shown here is derived from an EMBL/GenBank/DDBJ whole genome shotgun (WGS) entry which is preliminary data.</text>
</comment>
<protein>
    <submittedName>
        <fullName evidence="1">Uncharacterized protein</fullName>
    </submittedName>
</protein>
<keyword evidence="2" id="KW-1185">Reference proteome</keyword>
<dbReference type="EMBL" id="VIWV01000001">
    <property type="protein sequence ID" value="TWF83945.1"/>
    <property type="molecule type" value="Genomic_DNA"/>
</dbReference>
<name>A0A561T9Z2_9ACTN</name>
<evidence type="ECO:0000313" key="1">
    <source>
        <dbReference type="EMBL" id="TWF83945.1"/>
    </source>
</evidence>
<gene>
    <name evidence="1" type="ORF">FHX78_11878</name>
</gene>
<sequence>MDFTPYAAWQKVLEEAFFSPAWDGHPVVMYMDDDEAADMRRSLSLEVPLAEAVSRVIAVGSTKPYEQVEQYELIHRSDDRAPAVLPLLACSVIAATRMANDGVRRATNYHSHFSQLLAGREGVLTSAKHQSVAGMWQRLASWQHRWGTYRGICTIPSPADLPHNQARIGYALSQAVLRGTDRQLLPKFFEAVRQHHRTVWPLPGAVLVEYLEKWGQAYSFSPKFLRAVRHPEFRPLVEKILGNFANVWDGSPYFVGQGIPRAELLVRFESRKLGWLAKLSKPGEPEYELSGGVRMRRLGETGYYALDGLKLPDDRSLRTGVQLAGEGIVVGRPASSLVVLRQNNDLDCFTSVDRFVPGEQHMLLAAPEAQRDVETVLERAASPGVEPKRGRLSWMPEGWSLHHRVVFDDAVTLRQAIRDVQGAMLAVQPPPQYKPYLQGGLPLAPKFNKHLYLVGGEPDLVLPDGATGEALLDGQPPRPPFKARGVPVSLWQRGLSAGEHRIQMEDTEVTFHTAEEAPAAADPERVAGFRHSGTRADAFATTKDEGTGLLRGAQLGQAGSGAVPQVAFCRRGAARTVFVASDGRAWEVTEPVTPMWWERLPETPSDYYFEVELRGCGGWIVQFRRGAWHVDPVSPREPDFSAGPEHRGWAAAVLEAEEGSGDPLWQSYVRRAREVRK</sequence>
<dbReference type="RefSeq" id="WP_145866147.1">
    <property type="nucleotide sequence ID" value="NZ_BNCE01000018.1"/>
</dbReference>
<dbReference type="Proteomes" id="UP000316603">
    <property type="component" value="Unassembled WGS sequence"/>
</dbReference>
<organism evidence="1 2">
    <name type="scientific">Streptomyces capillispiralis</name>
    <dbReference type="NCBI Taxonomy" id="68182"/>
    <lineage>
        <taxon>Bacteria</taxon>
        <taxon>Bacillati</taxon>
        <taxon>Actinomycetota</taxon>
        <taxon>Actinomycetes</taxon>
        <taxon>Kitasatosporales</taxon>
        <taxon>Streptomycetaceae</taxon>
        <taxon>Streptomyces</taxon>
    </lineage>
</organism>